<proteinExistence type="predicted"/>
<evidence type="ECO:0000313" key="1">
    <source>
        <dbReference type="EMBL" id="SNS92153.1"/>
    </source>
</evidence>
<gene>
    <name evidence="1" type="ORF">SAMN06296052_11722</name>
</gene>
<reference evidence="2" key="1">
    <citation type="submission" date="2017-06" db="EMBL/GenBank/DDBJ databases">
        <authorList>
            <person name="Varghese N."/>
            <person name="Submissions S."/>
        </authorList>
    </citation>
    <scope>NUCLEOTIDE SEQUENCE [LARGE SCALE GENOMIC DNA]</scope>
    <source>
        <strain evidence="2">NKM1</strain>
    </source>
</reference>
<accession>A0A239IGM6</accession>
<dbReference type="OrthoDB" id="1067077at2"/>
<evidence type="ECO:0000313" key="2">
    <source>
        <dbReference type="Proteomes" id="UP000198432"/>
    </source>
</evidence>
<dbReference type="EMBL" id="FZOQ01000017">
    <property type="protein sequence ID" value="SNS92153.1"/>
    <property type="molecule type" value="Genomic_DNA"/>
</dbReference>
<keyword evidence="2" id="KW-1185">Reference proteome</keyword>
<dbReference type="RefSeq" id="WP_089320474.1">
    <property type="nucleotide sequence ID" value="NZ_FZOQ01000017.1"/>
</dbReference>
<dbReference type="Proteomes" id="UP000198432">
    <property type="component" value="Unassembled WGS sequence"/>
</dbReference>
<protein>
    <submittedName>
        <fullName evidence="1">Uncharacterized protein</fullName>
    </submittedName>
</protein>
<organism evidence="1 2">
    <name type="scientific">Pontibacter ummariensis</name>
    <dbReference type="NCBI Taxonomy" id="1610492"/>
    <lineage>
        <taxon>Bacteria</taxon>
        <taxon>Pseudomonadati</taxon>
        <taxon>Bacteroidota</taxon>
        <taxon>Cytophagia</taxon>
        <taxon>Cytophagales</taxon>
        <taxon>Hymenobacteraceae</taxon>
        <taxon>Pontibacter</taxon>
    </lineage>
</organism>
<name>A0A239IGM6_9BACT</name>
<dbReference type="AlphaFoldDB" id="A0A239IGM6"/>
<sequence length="194" mass="22650">MELVPIFADPKPSIFAVLFDEEGDETEENVDEFRKAFSLWGDVEYLERFFEENRLDLESGFYGNMTVSEAVEVTLEEAQALEDKLYELAENRQFDGSDNLEAIFRSLDNNDYKTTSLQRSKAYGGRRKSWLRIYAIRIAPNLFVITGGAIKLTLQMGERAHTRKELMKLDRVRYFLKEEGLIDESDFERLELDF</sequence>